<organism evidence="2 3">
    <name type="scientific">Penicillium bovifimosum</name>
    <dbReference type="NCBI Taxonomy" id="126998"/>
    <lineage>
        <taxon>Eukaryota</taxon>
        <taxon>Fungi</taxon>
        <taxon>Dikarya</taxon>
        <taxon>Ascomycota</taxon>
        <taxon>Pezizomycotina</taxon>
        <taxon>Eurotiomycetes</taxon>
        <taxon>Eurotiomycetidae</taxon>
        <taxon>Eurotiales</taxon>
        <taxon>Aspergillaceae</taxon>
        <taxon>Penicillium</taxon>
    </lineage>
</organism>
<dbReference type="GeneID" id="81405086"/>
<proteinExistence type="predicted"/>
<reference evidence="2" key="2">
    <citation type="journal article" date="2023" name="IMA Fungus">
        <title>Comparative genomic study of the Penicillium genus elucidates a diverse pangenome and 15 lateral gene transfer events.</title>
        <authorList>
            <person name="Petersen C."/>
            <person name="Sorensen T."/>
            <person name="Nielsen M.R."/>
            <person name="Sondergaard T.E."/>
            <person name="Sorensen J.L."/>
            <person name="Fitzpatrick D.A."/>
            <person name="Frisvad J.C."/>
            <person name="Nielsen K.L."/>
        </authorList>
    </citation>
    <scope>NUCLEOTIDE SEQUENCE</scope>
    <source>
        <strain evidence="2">IBT 22155</strain>
    </source>
</reference>
<dbReference type="AlphaFoldDB" id="A0A9W9GSJ6"/>
<sequence length="306" mass="32133">MPSYSSFLALSVLLLQATSAAVAHPALDKPWEYPNGEGYGNVGNVEIGNGDGYAHSNEHESGGKNHWGDGGRGACGKKGNGGRPWDNCDVGSSSTRTVSDCTTVTMTETLISTTSDCTATTTDLTTVTVNGPTITETTTTAGPTVTDTITEGASTVTEPGSTKTETVTDTITSVETTTYTRYQVATETETLTETQTLEVTTTVTASDCSETGGSNSLDYGRCSDPSIKWAYGLDGRNHYSFTTNNQIDFPFGSDTSIRSVTGLVCNRLRSPCNAPQATLDRCAEAANAANRLSGQEAADVWNAMMT</sequence>
<name>A0A9W9GSJ6_9EURO</name>
<dbReference type="OrthoDB" id="2153847at2759"/>
<comment type="caution">
    <text evidence="2">The sequence shown here is derived from an EMBL/GenBank/DDBJ whole genome shotgun (WGS) entry which is preliminary data.</text>
</comment>
<dbReference type="Proteomes" id="UP001149079">
    <property type="component" value="Unassembled WGS sequence"/>
</dbReference>
<protein>
    <submittedName>
        <fullName evidence="2">Uncharacterized protein</fullName>
    </submittedName>
</protein>
<keyword evidence="1" id="KW-0732">Signal</keyword>
<reference evidence="2" key="1">
    <citation type="submission" date="2022-11" db="EMBL/GenBank/DDBJ databases">
        <authorList>
            <person name="Petersen C."/>
        </authorList>
    </citation>
    <scope>NUCLEOTIDE SEQUENCE</scope>
    <source>
        <strain evidence="2">IBT 22155</strain>
    </source>
</reference>
<keyword evidence="3" id="KW-1185">Reference proteome</keyword>
<feature type="chain" id="PRO_5040775010" evidence="1">
    <location>
        <begin position="24"/>
        <end position="306"/>
    </location>
</feature>
<accession>A0A9W9GSJ6</accession>
<evidence type="ECO:0000313" key="3">
    <source>
        <dbReference type="Proteomes" id="UP001149079"/>
    </source>
</evidence>
<evidence type="ECO:0000256" key="1">
    <source>
        <dbReference type="SAM" id="SignalP"/>
    </source>
</evidence>
<dbReference type="RefSeq" id="XP_056519512.1">
    <property type="nucleotide sequence ID" value="XM_056665916.1"/>
</dbReference>
<feature type="signal peptide" evidence="1">
    <location>
        <begin position="1"/>
        <end position="23"/>
    </location>
</feature>
<dbReference type="EMBL" id="JAPQKL010000005">
    <property type="protein sequence ID" value="KAJ5129133.1"/>
    <property type="molecule type" value="Genomic_DNA"/>
</dbReference>
<gene>
    <name evidence="2" type="ORF">N7515_005172</name>
</gene>
<evidence type="ECO:0000313" key="2">
    <source>
        <dbReference type="EMBL" id="KAJ5129133.1"/>
    </source>
</evidence>